<evidence type="ECO:0000313" key="2">
    <source>
        <dbReference type="Proteomes" id="UP000236752"/>
    </source>
</evidence>
<dbReference type="InterPro" id="IPR027417">
    <property type="entry name" value="P-loop_NTPase"/>
</dbReference>
<dbReference type="Proteomes" id="UP000236752">
    <property type="component" value="Unassembled WGS sequence"/>
</dbReference>
<keyword evidence="1" id="KW-0808">Transferase</keyword>
<dbReference type="GO" id="GO:0016301">
    <property type="term" value="F:kinase activity"/>
    <property type="evidence" value="ECO:0007669"/>
    <property type="project" value="UniProtKB-KW"/>
</dbReference>
<proteinExistence type="predicted"/>
<dbReference type="EMBL" id="FNUZ01000003">
    <property type="protein sequence ID" value="SEG28393.1"/>
    <property type="molecule type" value="Genomic_DNA"/>
</dbReference>
<keyword evidence="1" id="KW-0418">Kinase</keyword>
<name>A0A1H5YVU8_9RHOB</name>
<dbReference type="Gene3D" id="3.40.50.300">
    <property type="entry name" value="P-loop containing nucleotide triphosphate hydrolases"/>
    <property type="match status" value="1"/>
</dbReference>
<dbReference type="AlphaFoldDB" id="A0A1H5YVU8"/>
<organism evidence="1 2">
    <name type="scientific">Thalassococcus halodurans</name>
    <dbReference type="NCBI Taxonomy" id="373675"/>
    <lineage>
        <taxon>Bacteria</taxon>
        <taxon>Pseudomonadati</taxon>
        <taxon>Pseudomonadota</taxon>
        <taxon>Alphaproteobacteria</taxon>
        <taxon>Rhodobacterales</taxon>
        <taxon>Roseobacteraceae</taxon>
        <taxon>Thalassococcus</taxon>
    </lineage>
</organism>
<keyword evidence="2" id="KW-1185">Reference proteome</keyword>
<gene>
    <name evidence="1" type="ORF">SAMN04488045_2293</name>
</gene>
<protein>
    <submittedName>
        <fullName evidence="1">Predicted kinase</fullName>
    </submittedName>
</protein>
<reference evidence="1 2" key="1">
    <citation type="submission" date="2016-10" db="EMBL/GenBank/DDBJ databases">
        <authorList>
            <person name="de Groot N.N."/>
        </authorList>
    </citation>
    <scope>NUCLEOTIDE SEQUENCE [LARGE SCALE GENOMIC DNA]</scope>
    <source>
        <strain evidence="1 2">DSM 26915</strain>
    </source>
</reference>
<dbReference type="OrthoDB" id="531205at2"/>
<sequence>MSLKTPVLHMLCGKIAAGKSTLAAELASEPDTVLLSEDDWLSTLFGDQMKTIPDYLRCSAKLRQVMGPHVVHLLNAGLSVVLDFPANRVDNRAWMRGLLEQTQADNQLHVLNLPEDARRARFNARNAQGDHPFSVTDEQYEAMSAYFQEPSEDEGFTLVHHHATA</sequence>
<dbReference type="RefSeq" id="WP_103910614.1">
    <property type="nucleotide sequence ID" value="NZ_FNUZ01000003.1"/>
</dbReference>
<evidence type="ECO:0000313" key="1">
    <source>
        <dbReference type="EMBL" id="SEG28393.1"/>
    </source>
</evidence>
<accession>A0A1H5YVU8</accession>
<dbReference type="SUPFAM" id="SSF52540">
    <property type="entry name" value="P-loop containing nucleoside triphosphate hydrolases"/>
    <property type="match status" value="1"/>
</dbReference>
<dbReference type="Pfam" id="PF13671">
    <property type="entry name" value="AAA_33"/>
    <property type="match status" value="1"/>
</dbReference>